<dbReference type="Proteomes" id="UP001579974">
    <property type="component" value="Unassembled WGS sequence"/>
</dbReference>
<name>A0ABV5AN24_9BACL</name>
<sequence length="659" mass="71139">MAQTYTPTAWTYAEIMKAEKQEDGSLRIYGRPTKEELDVDGQIADKKWVKEALPEWYKWANIREMHSPSAVGTGEKLEFDENDDPFIQARIIDPMAIKKVEEGVYKGLSIGIKDPIVKRDLEAPNGRICGGKIVEISLVDRPAVSSAKFDLVKMAGANEWLDCQTGFIIEKTAKPLDGDEVNPADFDDDGNPIQQPGHLKDDGDEPTIISQDATSVVVKVGDEVYRVPIDMDGQGNVIVGEPEQVPGTEPGEQASGKSTPDNDEDEDMKKSKTKGATSDAPNQDSPGEVGIEVDEKNKNASTEGAQTAEDMAIKAAIDAAMARKVLCQQCRKGVTIVKGAMATELAGGTRVSGFADCGHQVSAFVKSAETSKKDDKEADKTPMDNEKADEKGATPDDKGAEPDKKTEDKSADSTTESDDDKVEKAVLAVLKKFGVVKDAEPAEPQPSKHDKMISDLRTAYKTFGEVIEKAASAFSGKGADAAENPSRVHGTDPKEIIAELKDQITAMMTMINQGEDEMNHEEGETEPNLGENPVAPTSKPEGDGQINFTAGDMKSVVADAVKAALSVRSDKTASDDIAKSVGEAVKGVLEPVINRLEKVEHMSQPSPFIYEADRAYALNPETEQRTSAVKNVQAEMRKLSPKDQQRVMAAAIAKARGWS</sequence>
<gene>
    <name evidence="2" type="ORF">KKP3000_002664</name>
</gene>
<feature type="region of interest" description="Disordered" evidence="1">
    <location>
        <begin position="515"/>
        <end position="548"/>
    </location>
</feature>
<feature type="region of interest" description="Disordered" evidence="1">
    <location>
        <begin position="366"/>
        <end position="421"/>
    </location>
</feature>
<dbReference type="RefSeq" id="WP_275473466.1">
    <property type="nucleotide sequence ID" value="NZ_CP162940.1"/>
</dbReference>
<keyword evidence="3" id="KW-1185">Reference proteome</keyword>
<accession>A0ABV5AN24</accession>
<evidence type="ECO:0000313" key="2">
    <source>
        <dbReference type="EMBL" id="MFB5193065.1"/>
    </source>
</evidence>
<reference evidence="2 3" key="1">
    <citation type="journal article" date="2024" name="Int. J. Mol. Sci.">
        <title>Exploration of Alicyclobacillus spp. Genome in Search of Antibiotic Resistance.</title>
        <authorList>
            <person name="Bucka-Kolendo J."/>
            <person name="Kiousi D.E."/>
            <person name="Dekowska A."/>
            <person name="Mikolajczuk-Szczyrba A."/>
            <person name="Karadedos D.M."/>
            <person name="Michael P."/>
            <person name="Galanis A."/>
            <person name="Sokolowska B."/>
        </authorList>
    </citation>
    <scope>NUCLEOTIDE SEQUENCE [LARGE SCALE GENOMIC DNA]</scope>
    <source>
        <strain evidence="2 3">KKP 3000</strain>
    </source>
</reference>
<evidence type="ECO:0008006" key="4">
    <source>
        <dbReference type="Google" id="ProtNLM"/>
    </source>
</evidence>
<evidence type="ECO:0000313" key="3">
    <source>
        <dbReference type="Proteomes" id="UP001579974"/>
    </source>
</evidence>
<feature type="region of interest" description="Disordered" evidence="1">
    <location>
        <begin position="174"/>
        <end position="214"/>
    </location>
</feature>
<organism evidence="2 3">
    <name type="scientific">Alicyclobacillus fastidiosus</name>
    <dbReference type="NCBI Taxonomy" id="392011"/>
    <lineage>
        <taxon>Bacteria</taxon>
        <taxon>Bacillati</taxon>
        <taxon>Bacillota</taxon>
        <taxon>Bacilli</taxon>
        <taxon>Bacillales</taxon>
        <taxon>Alicyclobacillaceae</taxon>
        <taxon>Alicyclobacillus</taxon>
    </lineage>
</organism>
<evidence type="ECO:0000256" key="1">
    <source>
        <dbReference type="SAM" id="MobiDB-lite"/>
    </source>
</evidence>
<protein>
    <recommendedName>
        <fullName evidence="4">Prohead protease</fullName>
    </recommendedName>
</protein>
<feature type="compositionally biased region" description="Polar residues" evidence="1">
    <location>
        <begin position="274"/>
        <end position="285"/>
    </location>
</feature>
<feature type="region of interest" description="Disordered" evidence="1">
    <location>
        <begin position="474"/>
        <end position="494"/>
    </location>
</feature>
<feature type="compositionally biased region" description="Acidic residues" evidence="1">
    <location>
        <begin position="515"/>
        <end position="525"/>
    </location>
</feature>
<dbReference type="EMBL" id="JBDXSU010000037">
    <property type="protein sequence ID" value="MFB5193065.1"/>
    <property type="molecule type" value="Genomic_DNA"/>
</dbReference>
<feature type="compositionally biased region" description="Basic and acidic residues" evidence="1">
    <location>
        <begin position="369"/>
        <end position="411"/>
    </location>
</feature>
<proteinExistence type="predicted"/>
<feature type="compositionally biased region" description="Acidic residues" evidence="1">
    <location>
        <begin position="178"/>
        <end position="190"/>
    </location>
</feature>
<feature type="region of interest" description="Disordered" evidence="1">
    <location>
        <begin position="232"/>
        <end position="305"/>
    </location>
</feature>
<comment type="caution">
    <text evidence="2">The sequence shown here is derived from an EMBL/GenBank/DDBJ whole genome shotgun (WGS) entry which is preliminary data.</text>
</comment>